<evidence type="ECO:0000313" key="3">
    <source>
        <dbReference type="EMBL" id="RQD83468.1"/>
    </source>
</evidence>
<dbReference type="EMBL" id="QZAB01000395">
    <property type="protein sequence ID" value="RQD83468.1"/>
    <property type="molecule type" value="Genomic_DNA"/>
</dbReference>
<protein>
    <recommendedName>
        <fullName evidence="2">DRBM domain-containing protein</fullName>
    </recommendedName>
</protein>
<organism evidence="3 4">
    <name type="scientific">Methanosalsum natronophilum</name>
    <dbReference type="NCBI Taxonomy" id="768733"/>
    <lineage>
        <taxon>Archaea</taxon>
        <taxon>Methanobacteriati</taxon>
        <taxon>Methanobacteriota</taxon>
        <taxon>Stenosarchaea group</taxon>
        <taxon>Methanomicrobia</taxon>
        <taxon>Methanosarcinales</taxon>
        <taxon>Methanosarcinaceae</taxon>
        <taxon>Methanosalsum</taxon>
    </lineage>
</organism>
<evidence type="ECO:0000313" key="4">
    <source>
        <dbReference type="Proteomes" id="UP000284763"/>
    </source>
</evidence>
<name>A0A3R7X5Z0_9EURY</name>
<dbReference type="AlphaFoldDB" id="A0A3R7X5Z0"/>
<dbReference type="SUPFAM" id="SSF54768">
    <property type="entry name" value="dsRNA-binding domain-like"/>
    <property type="match status" value="1"/>
</dbReference>
<dbReference type="PROSITE" id="PS50137">
    <property type="entry name" value="DS_RBD"/>
    <property type="match status" value="1"/>
</dbReference>
<evidence type="ECO:0000259" key="2">
    <source>
        <dbReference type="PROSITE" id="PS50137"/>
    </source>
</evidence>
<feature type="non-terminal residue" evidence="3">
    <location>
        <position position="1"/>
    </location>
</feature>
<dbReference type="Pfam" id="PF00035">
    <property type="entry name" value="dsrm"/>
    <property type="match status" value="1"/>
</dbReference>
<feature type="region of interest" description="Disordered" evidence="1">
    <location>
        <begin position="20"/>
        <end position="46"/>
    </location>
</feature>
<gene>
    <name evidence="3" type="ORF">D5R95_06250</name>
</gene>
<reference evidence="3 4" key="1">
    <citation type="submission" date="2018-08" db="EMBL/GenBank/DDBJ databases">
        <title>The metabolism and importance of syntrophic acetate oxidation coupled to methane or sulfide production in haloalkaline environments.</title>
        <authorList>
            <person name="Timmers P.H.A."/>
            <person name="Vavourakis C.D."/>
            <person name="Sorokin D.Y."/>
            <person name="Sinninghe Damste J.S."/>
            <person name="Muyzer G."/>
            <person name="Stams A.J.M."/>
            <person name="Plugge C.M."/>
        </authorList>
    </citation>
    <scope>NUCLEOTIDE SEQUENCE [LARGE SCALE GENOMIC DNA]</scope>
    <source>
        <strain evidence="3">MSAO_Arc3</strain>
    </source>
</reference>
<dbReference type="Proteomes" id="UP000284763">
    <property type="component" value="Unassembled WGS sequence"/>
</dbReference>
<dbReference type="InterPro" id="IPR014720">
    <property type="entry name" value="dsRBD_dom"/>
</dbReference>
<evidence type="ECO:0000256" key="1">
    <source>
        <dbReference type="SAM" id="MobiDB-lite"/>
    </source>
</evidence>
<accession>A0A3R7X5Z0</accession>
<feature type="domain" description="DRBM" evidence="2">
    <location>
        <begin position="1"/>
        <end position="44"/>
    </location>
</feature>
<dbReference type="Gene3D" id="3.30.160.20">
    <property type="match status" value="1"/>
</dbReference>
<feature type="compositionally biased region" description="Basic and acidic residues" evidence="1">
    <location>
        <begin position="22"/>
        <end position="31"/>
    </location>
</feature>
<proteinExistence type="predicted"/>
<sequence length="46" mass="5093">TGEDHSPKYATYVEIKKKKYKGTGDSKKNAQDDAAENANKELFGES</sequence>
<comment type="caution">
    <text evidence="3">The sequence shown here is derived from an EMBL/GenBank/DDBJ whole genome shotgun (WGS) entry which is preliminary data.</text>
</comment>